<dbReference type="CDD" id="cd01647">
    <property type="entry name" value="RT_LTR"/>
    <property type="match status" value="1"/>
</dbReference>
<dbReference type="PANTHER" id="PTHR33064">
    <property type="entry name" value="POL PROTEIN"/>
    <property type="match status" value="1"/>
</dbReference>
<feature type="compositionally biased region" description="Polar residues" evidence="1">
    <location>
        <begin position="851"/>
        <end position="870"/>
    </location>
</feature>
<dbReference type="EMBL" id="FM992693">
    <property type="protein sequence ID" value="CAX41356.1"/>
    <property type="molecule type" value="Genomic_DNA"/>
</dbReference>
<dbReference type="Proteomes" id="UP000002605">
    <property type="component" value="Chromosome 6"/>
</dbReference>
<feature type="compositionally biased region" description="Acidic residues" evidence="1">
    <location>
        <begin position="120"/>
        <end position="133"/>
    </location>
</feature>
<dbReference type="VEuPathDB" id="FungiDB:CD36_65030"/>
<name>B9WJD3_CANDC</name>
<dbReference type="SUPFAM" id="SSF56672">
    <property type="entry name" value="DNA/RNA polymerases"/>
    <property type="match status" value="1"/>
</dbReference>
<dbReference type="PROSITE" id="PS50878">
    <property type="entry name" value="RT_POL"/>
    <property type="match status" value="1"/>
</dbReference>
<feature type="compositionally biased region" description="Polar residues" evidence="1">
    <location>
        <begin position="106"/>
        <end position="118"/>
    </location>
</feature>
<evidence type="ECO:0000256" key="1">
    <source>
        <dbReference type="SAM" id="MobiDB-lite"/>
    </source>
</evidence>
<dbReference type="CGD" id="CAL0000162374">
    <property type="gene designation" value="Cd36_65030"/>
</dbReference>
<feature type="domain" description="Reverse transcriptase" evidence="2">
    <location>
        <begin position="593"/>
        <end position="787"/>
    </location>
</feature>
<dbReference type="RefSeq" id="XP_002421195.1">
    <property type="nucleotide sequence ID" value="XM_002421150.1"/>
</dbReference>
<dbReference type="InterPro" id="IPR021109">
    <property type="entry name" value="Peptidase_aspartic_dom_sf"/>
</dbReference>
<dbReference type="HOGENOM" id="CLU_329815_0_0_1"/>
<feature type="compositionally biased region" description="Low complexity" evidence="1">
    <location>
        <begin position="73"/>
        <end position="92"/>
    </location>
</feature>
<feature type="compositionally biased region" description="Polar residues" evidence="1">
    <location>
        <begin position="147"/>
        <end position="172"/>
    </location>
</feature>
<evidence type="ECO:0000259" key="2">
    <source>
        <dbReference type="PROSITE" id="PS50878"/>
    </source>
</evidence>
<dbReference type="OrthoDB" id="4025440at2759"/>
<dbReference type="InterPro" id="IPR000477">
    <property type="entry name" value="RT_dom"/>
</dbReference>
<dbReference type="GeneID" id="8048669"/>
<sequence length="870" mass="96967">MEQLLMNYPLQNTYSESIESTFQLHQNPTSKINLKSLPPMTRIQMRGLTQSSENPTPTTLNILATKATVPITKNSSKSLKSSNTTTNINRRTPPVSRSHAPKRTEPQLNQHTSSQPSDINPEETIDIQMDDPTDNTPTSNTHDNDSINQSLQSYEPPQEEQSVQNTSTSPTRDQPDYGIFNPPPASELNNELTPEDMPATNKAVNQSNYQVDKPLRSIRISQFDKSKIEQNNIMQSLIDNDLTAEMPLATLLGLVPQFRTYLSRSLQAHLVPRQGPQNAKLINEATVTPIDIEIPIDNNLIVNHETIPTSTNSTSADHQELTKQTIKDNVVIQLMDPNNNGPNTYNIAELATSFSITDSDISCASVYIPAIINNSAISLKYDTAAECSIISPITVDKLKLPTKSIKANLQGFGSPLMKCNSMAIITANIFGKDINFKTLIHSSIQPNVIILGRPVQAQYFMTLGYNPATLDLELSFQYDNQFFTEIIEKSTTSKITIHNMTVDSTKLTEEQSQQLITAMATSILSPQDQKYFMDKVQHIPDVFYIKGTTPGRIKSHISEPIDFPIKNHDIWQCKSIPFGNKRLAAIKILKQMLEDNQLDHSNCPYRNPIFLIPKKNKKDYRLLIDLRELNKHIVPAAAHPPATDELINEIAQSAFNSYLDISNAFFQVGISKEAAKYTAFQTPLGLLEYRVLPQGFSNSVAIFSNLLTKILKPVAEKVLIFVDDVAILGPQIDIYASASETYQSALVKENIDNVLEVLQLLKDAGLKINANKLTLAVTQATFLGYEIKPGSRTLIHDKIKTIQDMPLPTTVKALQRAIGLFNYYSNLIPAFSVIATELYELLKTQPKPPLTQHQPNQSQKMSTTPKSSIS</sequence>
<dbReference type="InterPro" id="IPR043128">
    <property type="entry name" value="Rev_trsase/Diguanyl_cyclase"/>
</dbReference>
<evidence type="ECO:0000313" key="4">
    <source>
        <dbReference type="EMBL" id="CAX41356.1"/>
    </source>
</evidence>
<dbReference type="Gene3D" id="2.40.70.10">
    <property type="entry name" value="Acid Proteases"/>
    <property type="match status" value="1"/>
</dbReference>
<gene>
    <name evidence="3" type="ordered locus">Cd36_65030</name>
    <name evidence="4" type="ORF">CD36_65030</name>
</gene>
<dbReference type="Pfam" id="PF00078">
    <property type="entry name" value="RVT_1"/>
    <property type="match status" value="1"/>
</dbReference>
<protein>
    <submittedName>
        <fullName evidence="4">Retrovirus-related Pol polyprotein from transposon, putative</fullName>
    </submittedName>
</protein>
<dbReference type="Gene3D" id="3.10.10.10">
    <property type="entry name" value="HIV Type 1 Reverse Transcriptase, subunit A, domain 1"/>
    <property type="match status" value="1"/>
</dbReference>
<evidence type="ECO:0000313" key="3">
    <source>
        <dbReference type="CGD" id="CAL0000162374"/>
    </source>
</evidence>
<feature type="region of interest" description="Disordered" evidence="1">
    <location>
        <begin position="73"/>
        <end position="205"/>
    </location>
</feature>
<dbReference type="Gene3D" id="3.30.70.270">
    <property type="match status" value="2"/>
</dbReference>
<organism evidence="4 5">
    <name type="scientific">Candida dubliniensis (strain CD36 / ATCC MYA-646 / CBS 7987 / NCPF 3949 / NRRL Y-17841)</name>
    <name type="common">Yeast</name>
    <dbReference type="NCBI Taxonomy" id="573826"/>
    <lineage>
        <taxon>Eukaryota</taxon>
        <taxon>Fungi</taxon>
        <taxon>Dikarya</taxon>
        <taxon>Ascomycota</taxon>
        <taxon>Saccharomycotina</taxon>
        <taxon>Pichiomycetes</taxon>
        <taxon>Debaryomycetaceae</taxon>
        <taxon>Candida/Lodderomyces clade</taxon>
        <taxon>Candida</taxon>
    </lineage>
</organism>
<feature type="region of interest" description="Disordered" evidence="1">
    <location>
        <begin position="846"/>
        <end position="870"/>
    </location>
</feature>
<reference evidence="4 5" key="1">
    <citation type="journal article" date="2009" name="Genome Res.">
        <title>Comparative genomics of the fungal pathogens Candida dubliniensis and Candida albicans.</title>
        <authorList>
            <person name="Jackson A.P."/>
            <person name="Gamble J.A."/>
            <person name="Yeomans T."/>
            <person name="Moran G.P."/>
            <person name="Saunders D."/>
            <person name="Harris D."/>
            <person name="Aslett M."/>
            <person name="Barrell J.F."/>
            <person name="Butler G."/>
            <person name="Citiulo F."/>
            <person name="Coleman D.C."/>
            <person name="de Groot P.W.J."/>
            <person name="Goodwin T.J."/>
            <person name="Quail M.A."/>
            <person name="McQuillan J."/>
            <person name="Munro C.A."/>
            <person name="Pain A."/>
            <person name="Poulter R.T."/>
            <person name="Rajandream M.A."/>
            <person name="Renauld H."/>
            <person name="Spiering M.J."/>
            <person name="Tivey A."/>
            <person name="Gow N.A.R."/>
            <person name="Barrell B."/>
            <person name="Sullivan D.J."/>
            <person name="Berriman M."/>
        </authorList>
    </citation>
    <scope>NUCLEOTIDE SEQUENCE [LARGE SCALE GENOMIC DNA]</scope>
    <source>
        <strain evidence="5">CD36 / ATCC MYA-646 / CBS 7987 / NCPF 3949 / NRRL Y-17841</strain>
    </source>
</reference>
<dbReference type="InterPro" id="IPR043502">
    <property type="entry name" value="DNA/RNA_pol_sf"/>
</dbReference>
<dbReference type="KEGG" id="cdu:CD36_65030"/>
<dbReference type="AlphaFoldDB" id="B9WJD3"/>
<dbReference type="PANTHER" id="PTHR33064:SF37">
    <property type="entry name" value="RIBONUCLEASE H"/>
    <property type="match status" value="1"/>
</dbReference>
<keyword evidence="5" id="KW-1185">Reference proteome</keyword>
<evidence type="ECO:0000313" key="5">
    <source>
        <dbReference type="Proteomes" id="UP000002605"/>
    </source>
</evidence>
<dbReference type="InterPro" id="IPR051320">
    <property type="entry name" value="Viral_Replic_Matur_Polypro"/>
</dbReference>
<proteinExistence type="predicted"/>
<accession>B9WJD3</accession>
<dbReference type="eggNOG" id="KOG0017">
    <property type="taxonomic scope" value="Eukaryota"/>
</dbReference>